<evidence type="ECO:0000313" key="1">
    <source>
        <dbReference type="EMBL" id="OBY62651.1"/>
    </source>
</evidence>
<name>A0A1B8TSI4_9FLAO</name>
<dbReference type="Proteomes" id="UP000092584">
    <property type="component" value="Unassembled WGS sequence"/>
</dbReference>
<dbReference type="KEGG" id="pob:LPB03_10880"/>
<accession>A0A1B8TSI4</accession>
<dbReference type="RefSeq" id="WP_065319637.1">
    <property type="nucleotide sequence ID" value="NZ_CP017477.1"/>
</dbReference>
<reference evidence="2" key="1">
    <citation type="submission" date="2016-02" db="EMBL/GenBank/DDBJ databases">
        <authorList>
            <person name="Shin S.-K."/>
            <person name="Yi H."/>
            <person name="Kim E."/>
        </authorList>
    </citation>
    <scope>NUCLEOTIDE SEQUENCE [LARGE SCALE GENOMIC DNA]</scope>
    <source>
        <strain evidence="2">LPB0003</strain>
    </source>
</reference>
<proteinExistence type="predicted"/>
<dbReference type="EMBL" id="LSFM01000023">
    <property type="protein sequence ID" value="OBY62651.1"/>
    <property type="molecule type" value="Genomic_DNA"/>
</dbReference>
<dbReference type="AlphaFoldDB" id="A0A1B8TSI4"/>
<protein>
    <recommendedName>
        <fullName evidence="3">DUF3221 domain-containing protein</fullName>
    </recommendedName>
</protein>
<gene>
    <name evidence="1" type="ORF">LPB3_10890</name>
</gene>
<sequence length="107" mass="12402">MKTIYSAALVLLIAISFSAKKVIFQENKLVATFKGITEDDLFKFVDDKNKEHLFYDIDDEIEIDLYDDTFIGKKFTLTWKNQEIEDLDEEGEETGKKITVKIITSLK</sequence>
<keyword evidence="2" id="KW-1185">Reference proteome</keyword>
<evidence type="ECO:0000313" key="2">
    <source>
        <dbReference type="Proteomes" id="UP000092584"/>
    </source>
</evidence>
<comment type="caution">
    <text evidence="1">The sequence shown here is derived from an EMBL/GenBank/DDBJ whole genome shotgun (WGS) entry which is preliminary data.</text>
</comment>
<dbReference type="OrthoDB" id="1202249at2"/>
<organism evidence="1 2">
    <name type="scientific">Polaribacter vadi</name>
    <dbReference type="NCBI Taxonomy" id="1774273"/>
    <lineage>
        <taxon>Bacteria</taxon>
        <taxon>Pseudomonadati</taxon>
        <taxon>Bacteroidota</taxon>
        <taxon>Flavobacteriia</taxon>
        <taxon>Flavobacteriales</taxon>
        <taxon>Flavobacteriaceae</taxon>
    </lineage>
</organism>
<evidence type="ECO:0008006" key="3">
    <source>
        <dbReference type="Google" id="ProtNLM"/>
    </source>
</evidence>